<dbReference type="Proteomes" id="UP000193083">
    <property type="component" value="Unassembled WGS sequence"/>
</dbReference>
<evidence type="ECO:0000313" key="3">
    <source>
        <dbReference type="Proteomes" id="UP000193083"/>
    </source>
</evidence>
<dbReference type="SUPFAM" id="SSF54593">
    <property type="entry name" value="Glyoxalase/Bleomycin resistance protein/Dihydroxybiphenyl dioxygenase"/>
    <property type="match status" value="1"/>
</dbReference>
<reference evidence="2 3" key="1">
    <citation type="submission" date="2017-04" db="EMBL/GenBank/DDBJ databases">
        <authorList>
            <person name="Afonso C.L."/>
            <person name="Miller P.J."/>
            <person name="Scott M.A."/>
            <person name="Spackman E."/>
            <person name="Goraichik I."/>
            <person name="Dimitrov K.M."/>
            <person name="Suarez D.L."/>
            <person name="Swayne D.E."/>
        </authorList>
    </citation>
    <scope>NUCLEOTIDE SEQUENCE [LARGE SCALE GENOMIC DNA]</scope>
    <source>
        <strain evidence="2 3">B5P</strain>
    </source>
</reference>
<dbReference type="AlphaFoldDB" id="A0A1X7PJK4"/>
<accession>A0A1X7PJK4</accession>
<gene>
    <name evidence="2" type="ORF">SAMN02982922_4547</name>
</gene>
<dbReference type="CDD" id="cd06587">
    <property type="entry name" value="VOC"/>
    <property type="match status" value="1"/>
</dbReference>
<feature type="domain" description="VOC" evidence="1">
    <location>
        <begin position="16"/>
        <end position="163"/>
    </location>
</feature>
<sequence>MTAAETARAERGDVPSFFHINVNCTDFDRSLAFYRLIGFEVVNAFAGDASFGEVGLGPVLGLPDDCAGRAALMMLKGDERGMRLDLLEWTSPRLPAPPPRSMAQPGVGRICLRTFDADAVYQRLSAAGHLCYTEPTRVVLGGSVINVFCAEDPDGVVIEFMQFLRG</sequence>
<dbReference type="OrthoDB" id="4725692at2"/>
<keyword evidence="2" id="KW-0223">Dioxygenase</keyword>
<proteinExistence type="predicted"/>
<evidence type="ECO:0000259" key="1">
    <source>
        <dbReference type="PROSITE" id="PS51819"/>
    </source>
</evidence>
<keyword evidence="2" id="KW-0560">Oxidoreductase</keyword>
<keyword evidence="3" id="KW-1185">Reference proteome</keyword>
<dbReference type="InterPro" id="IPR037523">
    <property type="entry name" value="VOC_core"/>
</dbReference>
<organism evidence="2 3">
    <name type="scientific">Mesorhizobium australicum</name>
    <dbReference type="NCBI Taxonomy" id="536018"/>
    <lineage>
        <taxon>Bacteria</taxon>
        <taxon>Pseudomonadati</taxon>
        <taxon>Pseudomonadota</taxon>
        <taxon>Alphaproteobacteria</taxon>
        <taxon>Hyphomicrobiales</taxon>
        <taxon>Phyllobacteriaceae</taxon>
        <taxon>Mesorhizobium</taxon>
    </lineage>
</organism>
<dbReference type="EMBL" id="FXBL01000004">
    <property type="protein sequence ID" value="SMH51854.1"/>
    <property type="molecule type" value="Genomic_DNA"/>
</dbReference>
<dbReference type="PROSITE" id="PS51819">
    <property type="entry name" value="VOC"/>
    <property type="match status" value="1"/>
</dbReference>
<dbReference type="Gene3D" id="3.10.180.10">
    <property type="entry name" value="2,3-Dihydroxybiphenyl 1,2-Dioxygenase, domain 1"/>
    <property type="match status" value="1"/>
</dbReference>
<protein>
    <submittedName>
        <fullName evidence="2">Catechol 2,3-dioxygenase</fullName>
    </submittedName>
</protein>
<name>A0A1X7PJK4_9HYPH</name>
<evidence type="ECO:0000313" key="2">
    <source>
        <dbReference type="EMBL" id="SMH51854.1"/>
    </source>
</evidence>
<dbReference type="Pfam" id="PF00903">
    <property type="entry name" value="Glyoxalase"/>
    <property type="match status" value="1"/>
</dbReference>
<dbReference type="GO" id="GO:0051213">
    <property type="term" value="F:dioxygenase activity"/>
    <property type="evidence" value="ECO:0007669"/>
    <property type="project" value="UniProtKB-KW"/>
</dbReference>
<dbReference type="InterPro" id="IPR004360">
    <property type="entry name" value="Glyas_Fos-R_dOase_dom"/>
</dbReference>
<dbReference type="RefSeq" id="WP_085466226.1">
    <property type="nucleotide sequence ID" value="NZ_FXBL01000004.1"/>
</dbReference>
<dbReference type="InterPro" id="IPR029068">
    <property type="entry name" value="Glyas_Bleomycin-R_OHBP_Dase"/>
</dbReference>